<evidence type="ECO:0000313" key="1">
    <source>
        <dbReference type="EMBL" id="KZW01700.1"/>
    </source>
</evidence>
<dbReference type="AlphaFoldDB" id="A0A166BJN8"/>
<proteinExistence type="predicted"/>
<organism evidence="1 2">
    <name type="scientific">Exidia glandulosa HHB12029</name>
    <dbReference type="NCBI Taxonomy" id="1314781"/>
    <lineage>
        <taxon>Eukaryota</taxon>
        <taxon>Fungi</taxon>
        <taxon>Dikarya</taxon>
        <taxon>Basidiomycota</taxon>
        <taxon>Agaricomycotina</taxon>
        <taxon>Agaricomycetes</taxon>
        <taxon>Auriculariales</taxon>
        <taxon>Exidiaceae</taxon>
        <taxon>Exidia</taxon>
    </lineage>
</organism>
<reference evidence="1 2" key="1">
    <citation type="journal article" date="2016" name="Mol. Biol. Evol.">
        <title>Comparative Genomics of Early-Diverging Mushroom-Forming Fungi Provides Insights into the Origins of Lignocellulose Decay Capabilities.</title>
        <authorList>
            <person name="Nagy L.G."/>
            <person name="Riley R."/>
            <person name="Tritt A."/>
            <person name="Adam C."/>
            <person name="Daum C."/>
            <person name="Floudas D."/>
            <person name="Sun H."/>
            <person name="Yadav J.S."/>
            <person name="Pangilinan J."/>
            <person name="Larsson K.H."/>
            <person name="Matsuura K."/>
            <person name="Barry K."/>
            <person name="Labutti K."/>
            <person name="Kuo R."/>
            <person name="Ohm R.A."/>
            <person name="Bhattacharya S.S."/>
            <person name="Shirouzu T."/>
            <person name="Yoshinaga Y."/>
            <person name="Martin F.M."/>
            <person name="Grigoriev I.V."/>
            <person name="Hibbett D.S."/>
        </authorList>
    </citation>
    <scope>NUCLEOTIDE SEQUENCE [LARGE SCALE GENOMIC DNA]</scope>
    <source>
        <strain evidence="1 2">HHB12029</strain>
    </source>
</reference>
<gene>
    <name evidence="1" type="ORF">EXIGLDRAFT_691723</name>
</gene>
<keyword evidence="2" id="KW-1185">Reference proteome</keyword>
<dbReference type="InParanoid" id="A0A166BJN8"/>
<evidence type="ECO:0000313" key="2">
    <source>
        <dbReference type="Proteomes" id="UP000077266"/>
    </source>
</evidence>
<name>A0A166BJN8_EXIGL</name>
<sequence length="219" mass="24439">MHHDDTDSGEGQMGKARKNVALAIASSLSELCNVHKKAPVDASPLSSTQYKYLHLNLHARPNMVRRAATFASLSSSTFKPWTPHLRGSASATGPNSVHLRRRSGRKDFDWKENEKYEEGLGMDCELLGRASGTVTTRWESDTEFRRSDCAAALVKIPDPYKFKVWEEGTYGHREGCLYPSWGRLFQPAVPRILARFDFWSVAGREEKIGIVSVANGKAV</sequence>
<dbReference type="EMBL" id="KV425892">
    <property type="protein sequence ID" value="KZW01700.1"/>
    <property type="molecule type" value="Genomic_DNA"/>
</dbReference>
<accession>A0A166BJN8</accession>
<protein>
    <submittedName>
        <fullName evidence="1">Uncharacterized protein</fullName>
    </submittedName>
</protein>
<dbReference type="Proteomes" id="UP000077266">
    <property type="component" value="Unassembled WGS sequence"/>
</dbReference>